<dbReference type="RefSeq" id="WP_354637155.1">
    <property type="nucleotide sequence ID" value="NZ_CP159872.1"/>
</dbReference>
<organism evidence="3">
    <name type="scientific">Kitasatospora camelliae</name>
    <dbReference type="NCBI Taxonomy" id="3156397"/>
    <lineage>
        <taxon>Bacteria</taxon>
        <taxon>Bacillati</taxon>
        <taxon>Actinomycetota</taxon>
        <taxon>Actinomycetes</taxon>
        <taxon>Kitasatosporales</taxon>
        <taxon>Streptomycetaceae</taxon>
        <taxon>Kitasatospora</taxon>
    </lineage>
</organism>
<feature type="compositionally biased region" description="Basic and acidic residues" evidence="1">
    <location>
        <begin position="54"/>
        <end position="83"/>
    </location>
</feature>
<keyword evidence="2" id="KW-0812">Transmembrane</keyword>
<gene>
    <name evidence="3" type="ORF">ABWK59_00460</name>
</gene>
<sequence>MRNNRNYGLYAIAVAIAVVGALALGVPVGTLALLGIVAVCPLMMFFMMRGMHGMGDDDRRRHDTDDRDPFRKRDDHHDHPLPR</sequence>
<evidence type="ECO:0000256" key="1">
    <source>
        <dbReference type="SAM" id="MobiDB-lite"/>
    </source>
</evidence>
<dbReference type="KEGG" id="kcm:ABWK59_00460"/>
<feature type="transmembrane region" description="Helical" evidence="2">
    <location>
        <begin position="32"/>
        <end position="51"/>
    </location>
</feature>
<reference evidence="3" key="1">
    <citation type="submission" date="2024-06" db="EMBL/GenBank/DDBJ databases">
        <title>The genome sequences of Kitasatospora sp. strain HUAS MG31.</title>
        <authorList>
            <person name="Mo P."/>
        </authorList>
    </citation>
    <scope>NUCLEOTIDE SEQUENCE</scope>
    <source>
        <strain evidence="3">HUAS MG31</strain>
    </source>
</reference>
<feature type="transmembrane region" description="Helical" evidence="2">
    <location>
        <begin position="7"/>
        <end position="26"/>
    </location>
</feature>
<feature type="region of interest" description="Disordered" evidence="1">
    <location>
        <begin position="53"/>
        <end position="83"/>
    </location>
</feature>
<evidence type="ECO:0000256" key="2">
    <source>
        <dbReference type="SAM" id="Phobius"/>
    </source>
</evidence>
<proteinExistence type="predicted"/>
<dbReference type="Pfam" id="PF11666">
    <property type="entry name" value="DUF2933"/>
    <property type="match status" value="1"/>
</dbReference>
<name>A0AAU8JP51_9ACTN</name>
<evidence type="ECO:0000313" key="3">
    <source>
        <dbReference type="EMBL" id="XCM77532.1"/>
    </source>
</evidence>
<dbReference type="AlphaFoldDB" id="A0AAU8JP51"/>
<protein>
    <submittedName>
        <fullName evidence="3">DUF2933 domain-containing protein</fullName>
    </submittedName>
</protein>
<accession>A0AAU8JP51</accession>
<keyword evidence="2" id="KW-1133">Transmembrane helix</keyword>
<dbReference type="EMBL" id="CP159872">
    <property type="protein sequence ID" value="XCM77532.1"/>
    <property type="molecule type" value="Genomic_DNA"/>
</dbReference>
<keyword evidence="2" id="KW-0472">Membrane</keyword>
<dbReference type="InterPro" id="IPR021682">
    <property type="entry name" value="DUF2933"/>
</dbReference>